<feature type="non-terminal residue" evidence="1">
    <location>
        <position position="1"/>
    </location>
</feature>
<accession>A0ABY2NFS6</accession>
<sequence>MVILMGLMLVSAATFYYLGLDQETIEIGYLPINPAFANYGQSAMEGYGYMQFHLRH</sequence>
<dbReference type="Proteomes" id="UP000298057">
    <property type="component" value="Unassembled WGS sequence"/>
</dbReference>
<name>A0ABY2NFS6_9LEPT</name>
<gene>
    <name evidence="1" type="ORF">EHQ82_05010</name>
</gene>
<organism evidence="1 2">
    <name type="scientific">Leptospira selangorensis</name>
    <dbReference type="NCBI Taxonomy" id="2484982"/>
    <lineage>
        <taxon>Bacteria</taxon>
        <taxon>Pseudomonadati</taxon>
        <taxon>Spirochaetota</taxon>
        <taxon>Spirochaetia</taxon>
        <taxon>Leptospirales</taxon>
        <taxon>Leptospiraceae</taxon>
        <taxon>Leptospira</taxon>
    </lineage>
</organism>
<evidence type="ECO:0000313" key="2">
    <source>
        <dbReference type="Proteomes" id="UP000298057"/>
    </source>
</evidence>
<keyword evidence="2" id="KW-1185">Reference proteome</keyword>
<reference evidence="2" key="1">
    <citation type="journal article" date="2019" name="PLoS Negl. Trop. Dis.">
        <title>Revisiting the worldwide diversity of Leptospira species in the environment.</title>
        <authorList>
            <person name="Vincent A.T."/>
            <person name="Schiettekatte O."/>
            <person name="Bourhy P."/>
            <person name="Veyrier F.J."/>
            <person name="Picardeau M."/>
        </authorList>
    </citation>
    <scope>NUCLEOTIDE SEQUENCE [LARGE SCALE GENOMIC DNA]</scope>
    <source>
        <strain evidence="2">201702406</strain>
    </source>
</reference>
<dbReference type="EMBL" id="RQGU01000044">
    <property type="protein sequence ID" value="TGM25889.1"/>
    <property type="molecule type" value="Genomic_DNA"/>
</dbReference>
<comment type="caution">
    <text evidence="1">The sequence shown here is derived from an EMBL/GenBank/DDBJ whole genome shotgun (WGS) entry which is preliminary data.</text>
</comment>
<proteinExistence type="predicted"/>
<evidence type="ECO:0000313" key="1">
    <source>
        <dbReference type="EMBL" id="TGM25889.1"/>
    </source>
</evidence>
<protein>
    <submittedName>
        <fullName evidence="1">PEGA domain protein</fullName>
    </submittedName>
</protein>